<sequence length="52" mass="5819">MSILAKNGIQVDDTEASVILEFLYIIAKNYNKHKANQNAPNLKENSNLEKTA</sequence>
<organism evidence="1 2">
    <name type="scientific">Mucilaginibacter polytrichastri</name>
    <dbReference type="NCBI Taxonomy" id="1302689"/>
    <lineage>
        <taxon>Bacteria</taxon>
        <taxon>Pseudomonadati</taxon>
        <taxon>Bacteroidota</taxon>
        <taxon>Sphingobacteriia</taxon>
        <taxon>Sphingobacteriales</taxon>
        <taxon>Sphingobacteriaceae</taxon>
        <taxon>Mucilaginibacter</taxon>
    </lineage>
</organism>
<accession>A0A1Q6A256</accession>
<protein>
    <recommendedName>
        <fullName evidence="3">PTS sugar transporter subunit IIBC</fullName>
    </recommendedName>
</protein>
<dbReference type="EMBL" id="MPPL01000001">
    <property type="protein sequence ID" value="OKS88096.1"/>
    <property type="molecule type" value="Genomic_DNA"/>
</dbReference>
<evidence type="ECO:0000313" key="1">
    <source>
        <dbReference type="EMBL" id="OKS88096.1"/>
    </source>
</evidence>
<name>A0A1Q6A256_9SPHI</name>
<proteinExistence type="predicted"/>
<gene>
    <name evidence="1" type="ORF">RG47T_3560</name>
</gene>
<comment type="caution">
    <text evidence="1">The sequence shown here is derived from an EMBL/GenBank/DDBJ whole genome shotgun (WGS) entry which is preliminary data.</text>
</comment>
<dbReference type="STRING" id="1302689.RG47T_3560"/>
<keyword evidence="2" id="KW-1185">Reference proteome</keyword>
<reference evidence="1 2" key="1">
    <citation type="submission" date="2016-11" db="EMBL/GenBank/DDBJ databases">
        <title>Whole Genome Sequencing of Mucilaginibacter polytrichastri RG4-7(T) isolated from the moss sample.</title>
        <authorList>
            <person name="Li Y."/>
        </authorList>
    </citation>
    <scope>NUCLEOTIDE SEQUENCE [LARGE SCALE GENOMIC DNA]</scope>
    <source>
        <strain evidence="1 2">RG4-7</strain>
    </source>
</reference>
<evidence type="ECO:0008006" key="3">
    <source>
        <dbReference type="Google" id="ProtNLM"/>
    </source>
</evidence>
<dbReference type="Proteomes" id="UP000186720">
    <property type="component" value="Unassembled WGS sequence"/>
</dbReference>
<dbReference type="AlphaFoldDB" id="A0A1Q6A256"/>
<evidence type="ECO:0000313" key="2">
    <source>
        <dbReference type="Proteomes" id="UP000186720"/>
    </source>
</evidence>